<keyword evidence="1" id="KW-0472">Membrane</keyword>
<dbReference type="EMBL" id="VHSF01000003">
    <property type="protein sequence ID" value="TRO64272.1"/>
    <property type="molecule type" value="Genomic_DNA"/>
</dbReference>
<feature type="transmembrane region" description="Helical" evidence="1">
    <location>
        <begin position="185"/>
        <end position="204"/>
    </location>
</feature>
<dbReference type="OrthoDB" id="1254489at2"/>
<dbReference type="AlphaFoldDB" id="A0A550HZV5"/>
<protein>
    <recommendedName>
        <fullName evidence="4">Oligosaccharide repeat unit polymerase</fullName>
    </recommendedName>
</protein>
<feature type="transmembrane region" description="Helical" evidence="1">
    <location>
        <begin position="394"/>
        <end position="415"/>
    </location>
</feature>
<feature type="transmembrane region" description="Helical" evidence="1">
    <location>
        <begin position="110"/>
        <end position="130"/>
    </location>
</feature>
<keyword evidence="3" id="KW-1185">Reference proteome</keyword>
<proteinExistence type="predicted"/>
<feature type="transmembrane region" description="Helical" evidence="1">
    <location>
        <begin position="422"/>
        <end position="441"/>
    </location>
</feature>
<evidence type="ECO:0000313" key="3">
    <source>
        <dbReference type="Proteomes" id="UP000315131"/>
    </source>
</evidence>
<sequence length="480" mass="54902">MNLSLTPQKYWLLKFVIWISYFVYAIIALTTLENFELKTGVLLCGVLIELSLIVFVNNWYRLKTPKLLDWFRLGTFLTLILNFFSLAFFLDSEGSILVNNTKLVSSDNALVLLFIVLIGLLGLKFGQLFIESFPSKKKYSKEIFYKVKRLNLIYLLTISISIIQVYLMLNGFIGYGSDKSHNISQYSFLLQAIQIMVPFFLVLLSVLKFFFKSSGVFFNSIFISFLLVQFIVGFLSGMKENILTPIILIAVPYIFSGRKIPKVSFLIIIVGVFIIYPINNNYRDILNNSKLNKNQALNLAIVSTFNDSTTELISSGSESYSNRLSLLPMAMYSVQIEQSWNEYKYLDRYLLIPIAWIIPRGLLPQKPASDTGSKLYKTITGGTNNSVTPSTFGWAYLEGGYIPVFLTFLFLGLFVTMIQTHLNIHSIFGLIIYSLLLSELLKIEADIYFRISGMLQVLLISYFLYKIFITHHNSLQNLKT</sequence>
<dbReference type="RefSeq" id="WP_143411469.1">
    <property type="nucleotide sequence ID" value="NZ_VHSF01000003.1"/>
</dbReference>
<feature type="transmembrane region" description="Helical" evidence="1">
    <location>
        <begin position="151"/>
        <end position="173"/>
    </location>
</feature>
<accession>A0A550HZV5</accession>
<feature type="transmembrane region" description="Helical" evidence="1">
    <location>
        <begin position="12"/>
        <end position="31"/>
    </location>
</feature>
<name>A0A550HZV5_9FLAO</name>
<comment type="caution">
    <text evidence="2">The sequence shown here is derived from an EMBL/GenBank/DDBJ whole genome shotgun (WGS) entry which is preliminary data.</text>
</comment>
<keyword evidence="1" id="KW-1133">Transmembrane helix</keyword>
<feature type="transmembrane region" description="Helical" evidence="1">
    <location>
        <begin position="241"/>
        <end position="256"/>
    </location>
</feature>
<feature type="transmembrane region" description="Helical" evidence="1">
    <location>
        <begin position="37"/>
        <end position="58"/>
    </location>
</feature>
<gene>
    <name evidence="2" type="ORF">FGM01_12310</name>
</gene>
<reference evidence="2 3" key="1">
    <citation type="submission" date="2019-06" db="EMBL/GenBank/DDBJ databases">
        <title>Gramella sabulilitoris sp. nov., isolated from a marine sand.</title>
        <authorList>
            <person name="Yoon J.-H."/>
        </authorList>
    </citation>
    <scope>NUCLEOTIDE SEQUENCE [LARGE SCALE GENOMIC DNA]</scope>
    <source>
        <strain evidence="2 3">HSMS-1</strain>
    </source>
</reference>
<feature type="transmembrane region" description="Helical" evidence="1">
    <location>
        <begin position="70"/>
        <end position="90"/>
    </location>
</feature>
<dbReference type="Proteomes" id="UP000315131">
    <property type="component" value="Unassembled WGS sequence"/>
</dbReference>
<evidence type="ECO:0000256" key="1">
    <source>
        <dbReference type="SAM" id="Phobius"/>
    </source>
</evidence>
<keyword evidence="1" id="KW-0812">Transmembrane</keyword>
<feature type="transmembrane region" description="Helical" evidence="1">
    <location>
        <begin position="216"/>
        <end position="235"/>
    </location>
</feature>
<evidence type="ECO:0008006" key="4">
    <source>
        <dbReference type="Google" id="ProtNLM"/>
    </source>
</evidence>
<feature type="transmembrane region" description="Helical" evidence="1">
    <location>
        <begin position="263"/>
        <end position="279"/>
    </location>
</feature>
<feature type="transmembrane region" description="Helical" evidence="1">
    <location>
        <begin position="447"/>
        <end position="465"/>
    </location>
</feature>
<evidence type="ECO:0000313" key="2">
    <source>
        <dbReference type="EMBL" id="TRO64272.1"/>
    </source>
</evidence>
<organism evidence="2 3">
    <name type="scientific">Christiangramia sabulilitoris</name>
    <dbReference type="NCBI Taxonomy" id="2583991"/>
    <lineage>
        <taxon>Bacteria</taxon>
        <taxon>Pseudomonadati</taxon>
        <taxon>Bacteroidota</taxon>
        <taxon>Flavobacteriia</taxon>
        <taxon>Flavobacteriales</taxon>
        <taxon>Flavobacteriaceae</taxon>
        <taxon>Christiangramia</taxon>
    </lineage>
</organism>